<name>A0A0C3DTE7_9AGAM</name>
<dbReference type="InParanoid" id="A0A0C3DTE7"/>
<reference evidence="2" key="2">
    <citation type="submission" date="2015-01" db="EMBL/GenBank/DDBJ databases">
        <title>Evolutionary Origins and Diversification of the Mycorrhizal Mutualists.</title>
        <authorList>
            <consortium name="DOE Joint Genome Institute"/>
            <consortium name="Mycorrhizal Genomics Consortium"/>
            <person name="Kohler A."/>
            <person name="Kuo A."/>
            <person name="Nagy L.G."/>
            <person name="Floudas D."/>
            <person name="Copeland A."/>
            <person name="Barry K.W."/>
            <person name="Cichocki N."/>
            <person name="Veneault-Fourrey C."/>
            <person name="LaButti K."/>
            <person name="Lindquist E.A."/>
            <person name="Lipzen A."/>
            <person name="Lundell T."/>
            <person name="Morin E."/>
            <person name="Murat C."/>
            <person name="Riley R."/>
            <person name="Ohm R."/>
            <person name="Sun H."/>
            <person name="Tunlid A."/>
            <person name="Henrissat B."/>
            <person name="Grigoriev I.V."/>
            <person name="Hibbett D.S."/>
            <person name="Martin F."/>
        </authorList>
    </citation>
    <scope>NUCLEOTIDE SEQUENCE [LARGE SCALE GENOMIC DNA]</scope>
    <source>
        <strain evidence="2">Foug A</strain>
    </source>
</reference>
<sequence length="61" mass="7412">ALSCSHGRHNIRILRNFEEQLFTQHLSEYLRKEDMDQRTIVWWDKARISGKTYRHTAQLVQ</sequence>
<reference evidence="1 2" key="1">
    <citation type="submission" date="2014-04" db="EMBL/GenBank/DDBJ databases">
        <authorList>
            <consortium name="DOE Joint Genome Institute"/>
            <person name="Kuo A."/>
            <person name="Kohler A."/>
            <person name="Nagy L.G."/>
            <person name="Floudas D."/>
            <person name="Copeland A."/>
            <person name="Barry K.W."/>
            <person name="Cichocki N."/>
            <person name="Veneault-Fourrey C."/>
            <person name="LaButti K."/>
            <person name="Lindquist E.A."/>
            <person name="Lipzen A."/>
            <person name="Lundell T."/>
            <person name="Morin E."/>
            <person name="Murat C."/>
            <person name="Sun H."/>
            <person name="Tunlid A."/>
            <person name="Henrissat B."/>
            <person name="Grigoriev I.V."/>
            <person name="Hibbett D.S."/>
            <person name="Martin F."/>
            <person name="Nordberg H.P."/>
            <person name="Cantor M.N."/>
            <person name="Hua S.X."/>
        </authorList>
    </citation>
    <scope>NUCLEOTIDE SEQUENCE [LARGE SCALE GENOMIC DNA]</scope>
    <source>
        <strain evidence="1 2">Foug A</strain>
    </source>
</reference>
<gene>
    <name evidence="1" type="ORF">SCLCIDRAFT_126575</name>
</gene>
<dbReference type="HOGENOM" id="CLU_2929173_0_0_1"/>
<evidence type="ECO:0000313" key="1">
    <source>
        <dbReference type="EMBL" id="KIM59216.1"/>
    </source>
</evidence>
<proteinExistence type="predicted"/>
<dbReference type="Proteomes" id="UP000053989">
    <property type="component" value="Unassembled WGS sequence"/>
</dbReference>
<keyword evidence="2" id="KW-1185">Reference proteome</keyword>
<dbReference type="EMBL" id="KN822076">
    <property type="protein sequence ID" value="KIM59216.1"/>
    <property type="molecule type" value="Genomic_DNA"/>
</dbReference>
<accession>A0A0C3DTE7</accession>
<protein>
    <submittedName>
        <fullName evidence="1">Uncharacterized protein</fullName>
    </submittedName>
</protein>
<dbReference type="AlphaFoldDB" id="A0A0C3DTE7"/>
<organism evidence="1 2">
    <name type="scientific">Scleroderma citrinum Foug A</name>
    <dbReference type="NCBI Taxonomy" id="1036808"/>
    <lineage>
        <taxon>Eukaryota</taxon>
        <taxon>Fungi</taxon>
        <taxon>Dikarya</taxon>
        <taxon>Basidiomycota</taxon>
        <taxon>Agaricomycotina</taxon>
        <taxon>Agaricomycetes</taxon>
        <taxon>Agaricomycetidae</taxon>
        <taxon>Boletales</taxon>
        <taxon>Sclerodermatineae</taxon>
        <taxon>Sclerodermataceae</taxon>
        <taxon>Scleroderma</taxon>
    </lineage>
</organism>
<evidence type="ECO:0000313" key="2">
    <source>
        <dbReference type="Proteomes" id="UP000053989"/>
    </source>
</evidence>
<feature type="non-terminal residue" evidence="1">
    <location>
        <position position="1"/>
    </location>
</feature>